<proteinExistence type="predicted"/>
<feature type="compositionally biased region" description="Polar residues" evidence="6">
    <location>
        <begin position="141"/>
        <end position="151"/>
    </location>
</feature>
<sequence>MISNPFTPFRHRQAKSSLISWVAFIVPVIAIILGCSTRVEALEFRSVAGPPETGGSILRGGILVIGCTFNYPGDLESSSLYLVDTAGNRTQVSFTSLDSSTSQAFSRVNVPQEVEGGHYFLVAVETNRSVIASSPNFNISSATATNATPTRSPFDCDTSSSISSSSTSDPTSSQVAAGSSESSSPNAGAIAGGVIGGVVGLALTIIVILLFLKRRKAERERSIATPDISEYFTQPTPLVSEGPSTEAKDRYLRMQEQKEQMLGMRERLERRLEDNMAEERMRVMNPDGSAASESDQDTVPELRRQLDIMSQRIQVLEAELAEQAPPDYVSTI</sequence>
<feature type="coiled-coil region" evidence="5">
    <location>
        <begin position="251"/>
        <end position="319"/>
    </location>
</feature>
<dbReference type="GO" id="GO:0016020">
    <property type="term" value="C:membrane"/>
    <property type="evidence" value="ECO:0007669"/>
    <property type="project" value="UniProtKB-SubCell"/>
</dbReference>
<reference evidence="8 9" key="1">
    <citation type="submission" date="2015-12" db="EMBL/GenBank/DDBJ databases">
        <title>Draft genome sequence of Moniliophthora roreri, the causal agent of frosty pod rot of cacao.</title>
        <authorList>
            <person name="Aime M.C."/>
            <person name="Diaz-Valderrama J.R."/>
            <person name="Kijpornyongpan T."/>
            <person name="Phillips-Mora W."/>
        </authorList>
    </citation>
    <scope>NUCLEOTIDE SEQUENCE [LARGE SCALE GENOMIC DNA]</scope>
    <source>
        <strain evidence="8 9">MCA 2952</strain>
    </source>
</reference>
<dbReference type="InterPro" id="IPR051694">
    <property type="entry name" value="Immunoregulatory_rcpt-like"/>
</dbReference>
<comment type="subcellular location">
    <subcellularLocation>
        <location evidence="1">Membrane</location>
        <topology evidence="1">Single-pass membrane protein</topology>
    </subcellularLocation>
</comment>
<evidence type="ECO:0000256" key="4">
    <source>
        <dbReference type="ARBA" id="ARBA00023136"/>
    </source>
</evidence>
<gene>
    <name evidence="8" type="ORF">WG66_15561</name>
</gene>
<dbReference type="EMBL" id="LATX01002286">
    <property type="protein sequence ID" value="KTB31849.1"/>
    <property type="molecule type" value="Genomic_DNA"/>
</dbReference>
<dbReference type="AlphaFoldDB" id="A0A0W0F6A0"/>
<feature type="transmembrane region" description="Helical" evidence="7">
    <location>
        <begin position="189"/>
        <end position="212"/>
    </location>
</feature>
<evidence type="ECO:0000256" key="5">
    <source>
        <dbReference type="SAM" id="Coils"/>
    </source>
</evidence>
<dbReference type="Proteomes" id="UP000054988">
    <property type="component" value="Unassembled WGS sequence"/>
</dbReference>
<keyword evidence="2 7" id="KW-0812">Transmembrane</keyword>
<keyword evidence="5" id="KW-0175">Coiled coil</keyword>
<protein>
    <submittedName>
        <fullName evidence="8">Uncharacterized protein</fullName>
    </submittedName>
</protein>
<evidence type="ECO:0000256" key="6">
    <source>
        <dbReference type="SAM" id="MobiDB-lite"/>
    </source>
</evidence>
<dbReference type="GO" id="GO:0071944">
    <property type="term" value="C:cell periphery"/>
    <property type="evidence" value="ECO:0007669"/>
    <property type="project" value="UniProtKB-ARBA"/>
</dbReference>
<dbReference type="PANTHER" id="PTHR15549">
    <property type="entry name" value="PAIRED IMMUNOGLOBULIN-LIKE TYPE 2 RECEPTOR"/>
    <property type="match status" value="1"/>
</dbReference>
<organism evidence="8 9">
    <name type="scientific">Moniliophthora roreri</name>
    <name type="common">Frosty pod rot fungus</name>
    <name type="synonym">Monilia roreri</name>
    <dbReference type="NCBI Taxonomy" id="221103"/>
    <lineage>
        <taxon>Eukaryota</taxon>
        <taxon>Fungi</taxon>
        <taxon>Dikarya</taxon>
        <taxon>Basidiomycota</taxon>
        <taxon>Agaricomycotina</taxon>
        <taxon>Agaricomycetes</taxon>
        <taxon>Agaricomycetidae</taxon>
        <taxon>Agaricales</taxon>
        <taxon>Marasmiineae</taxon>
        <taxon>Marasmiaceae</taxon>
        <taxon>Moniliophthora</taxon>
    </lineage>
</organism>
<keyword evidence="4 7" id="KW-0472">Membrane</keyword>
<feature type="compositionally biased region" description="Low complexity" evidence="6">
    <location>
        <begin position="152"/>
        <end position="186"/>
    </location>
</feature>
<accession>A0A0W0F6A0</accession>
<keyword evidence="3 7" id="KW-1133">Transmembrane helix</keyword>
<feature type="region of interest" description="Disordered" evidence="6">
    <location>
        <begin position="141"/>
        <end position="186"/>
    </location>
</feature>
<dbReference type="PANTHER" id="PTHR15549:SF26">
    <property type="entry name" value="AXIAL BUDDING PATTERN PROTEIN 2-RELATED"/>
    <property type="match status" value="1"/>
</dbReference>
<evidence type="ECO:0000256" key="7">
    <source>
        <dbReference type="SAM" id="Phobius"/>
    </source>
</evidence>
<name>A0A0W0F6A0_MONRR</name>
<evidence type="ECO:0000313" key="8">
    <source>
        <dbReference type="EMBL" id="KTB31849.1"/>
    </source>
</evidence>
<evidence type="ECO:0000256" key="2">
    <source>
        <dbReference type="ARBA" id="ARBA00022692"/>
    </source>
</evidence>
<comment type="caution">
    <text evidence="8">The sequence shown here is derived from an EMBL/GenBank/DDBJ whole genome shotgun (WGS) entry which is preliminary data.</text>
</comment>
<evidence type="ECO:0000256" key="3">
    <source>
        <dbReference type="ARBA" id="ARBA00022989"/>
    </source>
</evidence>
<evidence type="ECO:0000256" key="1">
    <source>
        <dbReference type="ARBA" id="ARBA00004167"/>
    </source>
</evidence>
<evidence type="ECO:0000313" key="9">
    <source>
        <dbReference type="Proteomes" id="UP000054988"/>
    </source>
</evidence>
<feature type="transmembrane region" description="Helical" evidence="7">
    <location>
        <begin position="18"/>
        <end position="39"/>
    </location>
</feature>